<dbReference type="Gene3D" id="3.60.21.10">
    <property type="match status" value="1"/>
</dbReference>
<feature type="domain" description="Calcineurin-like phosphoesterase" evidence="5">
    <location>
        <begin position="1"/>
        <end position="157"/>
    </location>
</feature>
<dbReference type="InterPro" id="IPR000979">
    <property type="entry name" value="Phosphodiesterase_MJ0936/Vps29"/>
</dbReference>
<dbReference type="Proteomes" id="UP000570823">
    <property type="component" value="Unassembled WGS sequence"/>
</dbReference>
<dbReference type="RefSeq" id="WP_176787465.1">
    <property type="nucleotide sequence ID" value="NZ_JABXWR010000001.1"/>
</dbReference>
<dbReference type="EC" id="3.1.4.-" evidence="4"/>
<dbReference type="AlphaFoldDB" id="A0A7K4HL72"/>
<evidence type="ECO:0000313" key="6">
    <source>
        <dbReference type="EMBL" id="NVO65922.1"/>
    </source>
</evidence>
<comment type="similarity">
    <text evidence="1 4">Belongs to the metallophosphoesterase superfamily. YfcE family.</text>
</comment>
<dbReference type="InterPro" id="IPR020935">
    <property type="entry name" value="PdiEstase_YfcE_CS"/>
</dbReference>
<keyword evidence="7" id="KW-1185">Reference proteome</keyword>
<dbReference type="InterPro" id="IPR041802">
    <property type="entry name" value="MPP_YfcE"/>
</dbReference>
<dbReference type="EMBL" id="JABXWR010000001">
    <property type="protein sequence ID" value="NVO65922.1"/>
    <property type="molecule type" value="Genomic_DNA"/>
</dbReference>
<evidence type="ECO:0000256" key="3">
    <source>
        <dbReference type="ARBA" id="ARBA00022801"/>
    </source>
</evidence>
<dbReference type="PANTHER" id="PTHR43165:SF1">
    <property type="entry name" value="PHOSPHODIESTERASE MJ0936"/>
    <property type="match status" value="1"/>
</dbReference>
<evidence type="ECO:0000259" key="5">
    <source>
        <dbReference type="Pfam" id="PF12850"/>
    </source>
</evidence>
<dbReference type="CDD" id="cd00841">
    <property type="entry name" value="MPP_YfcE"/>
    <property type="match status" value="1"/>
</dbReference>
<dbReference type="InterPro" id="IPR024654">
    <property type="entry name" value="Calcineurin-like_PHP_lpxH"/>
</dbReference>
<dbReference type="GO" id="GO:0016787">
    <property type="term" value="F:hydrolase activity"/>
    <property type="evidence" value="ECO:0007669"/>
    <property type="project" value="UniProtKB-UniRule"/>
</dbReference>
<protein>
    <recommendedName>
        <fullName evidence="4">Phosphoesterase</fullName>
        <ecNumber evidence="4">3.1.4.-</ecNumber>
    </recommendedName>
</protein>
<dbReference type="InterPro" id="IPR053193">
    <property type="entry name" value="MetalloPDE_YfcE-like"/>
</dbReference>
<dbReference type="NCBIfam" id="TIGR00040">
    <property type="entry name" value="yfcE"/>
    <property type="match status" value="1"/>
</dbReference>
<keyword evidence="3" id="KW-0378">Hydrolase</keyword>
<sequence length="165" mass="17581">MLVGIIADTHDCLPMIRRAVRALNRENVELILHAGDFVAPFALRAMNDFNADVVGVFGNNDGDRALLAKTAAETGRVDIRGDVAEFEAGGLTFGLLHGSNAGPHISLLDGGTLDVLVTGHTHRPLIGRYGRTLAINPGEACGYLSGIATAVLLDTERKETRLIRL</sequence>
<evidence type="ECO:0000256" key="2">
    <source>
        <dbReference type="ARBA" id="ARBA00022723"/>
    </source>
</evidence>
<proteinExistence type="inferred from homology"/>
<comment type="caution">
    <text evidence="6">The sequence shown here is derived from an EMBL/GenBank/DDBJ whole genome shotgun (WGS) entry which is preliminary data.</text>
</comment>
<organism evidence="6 7">
    <name type="scientific">Methanofollis tationis</name>
    <dbReference type="NCBI Taxonomy" id="81417"/>
    <lineage>
        <taxon>Archaea</taxon>
        <taxon>Methanobacteriati</taxon>
        <taxon>Methanobacteriota</taxon>
        <taxon>Stenosarchaea group</taxon>
        <taxon>Methanomicrobia</taxon>
        <taxon>Methanomicrobiales</taxon>
        <taxon>Methanomicrobiaceae</taxon>
        <taxon>Methanofollis</taxon>
    </lineage>
</organism>
<evidence type="ECO:0000313" key="7">
    <source>
        <dbReference type="Proteomes" id="UP000570823"/>
    </source>
</evidence>
<name>A0A7K4HL72_9EURY</name>
<accession>A0A7K4HL72</accession>
<dbReference type="PANTHER" id="PTHR43165">
    <property type="entry name" value="METALLOPHOSPHOESTERASE"/>
    <property type="match status" value="1"/>
</dbReference>
<evidence type="ECO:0000256" key="1">
    <source>
        <dbReference type="ARBA" id="ARBA00008950"/>
    </source>
</evidence>
<comment type="cofactor">
    <cofactor evidence="4">
        <name>a divalent metal cation</name>
        <dbReference type="ChEBI" id="CHEBI:60240"/>
    </cofactor>
</comment>
<dbReference type="Pfam" id="PF12850">
    <property type="entry name" value="Metallophos_2"/>
    <property type="match status" value="1"/>
</dbReference>
<dbReference type="SUPFAM" id="SSF56300">
    <property type="entry name" value="Metallo-dependent phosphatases"/>
    <property type="match status" value="1"/>
</dbReference>
<gene>
    <name evidence="6" type="ORF">HWN36_00970</name>
</gene>
<dbReference type="GO" id="GO:0046872">
    <property type="term" value="F:metal ion binding"/>
    <property type="evidence" value="ECO:0007669"/>
    <property type="project" value="UniProtKB-KW"/>
</dbReference>
<keyword evidence="2 4" id="KW-0479">Metal-binding</keyword>
<dbReference type="InterPro" id="IPR029052">
    <property type="entry name" value="Metallo-depent_PP-like"/>
</dbReference>
<dbReference type="OrthoDB" id="9959at2157"/>
<reference evidence="6 7" key="1">
    <citation type="submission" date="2020-06" db="EMBL/GenBank/DDBJ databases">
        <title>Methanofollis fontis sp. nov., a methanogen isolated from marine sediments near a cold seep at Four-Way Closure Ridge offshore southwestern Taiwan.</title>
        <authorList>
            <person name="Chen S.-C."/>
            <person name="Teng N.-H."/>
            <person name="Lin Y.-S."/>
            <person name="Lai M.-C."/>
            <person name="Chen H.-H."/>
            <person name="Wang C.-C."/>
        </authorList>
    </citation>
    <scope>NUCLEOTIDE SEQUENCE [LARGE SCALE GENOMIC DNA]</scope>
    <source>
        <strain evidence="6 7">DSM 2702</strain>
    </source>
</reference>
<dbReference type="PROSITE" id="PS01269">
    <property type="entry name" value="UPF0025"/>
    <property type="match status" value="1"/>
</dbReference>
<evidence type="ECO:0000256" key="4">
    <source>
        <dbReference type="RuleBase" id="RU362039"/>
    </source>
</evidence>